<dbReference type="Pfam" id="PF09133">
    <property type="entry name" value="SANTA"/>
    <property type="match status" value="1"/>
</dbReference>
<feature type="compositionally biased region" description="Basic residues" evidence="1">
    <location>
        <begin position="269"/>
        <end position="282"/>
    </location>
</feature>
<accession>A0AAW2H8N6</accession>
<feature type="domain" description="SANTA" evidence="2">
    <location>
        <begin position="86"/>
        <end position="139"/>
    </location>
</feature>
<feature type="region of interest" description="Disordered" evidence="1">
    <location>
        <begin position="257"/>
        <end position="320"/>
    </location>
</feature>
<gene>
    <name evidence="3" type="ORF">PYX00_011787</name>
</gene>
<comment type="caution">
    <text evidence="3">The sequence shown here is derived from an EMBL/GenBank/DDBJ whole genome shotgun (WGS) entry which is preliminary data.</text>
</comment>
<dbReference type="AlphaFoldDB" id="A0AAW2H8N6"/>
<reference evidence="3" key="1">
    <citation type="journal article" date="2024" name="Gigascience">
        <title>Chromosome-level genome of the poultry shaft louse Menopon gallinae provides insight into the host-switching and adaptive evolution of parasitic lice.</title>
        <authorList>
            <person name="Xu Y."/>
            <person name="Ma L."/>
            <person name="Liu S."/>
            <person name="Liang Y."/>
            <person name="Liu Q."/>
            <person name="He Z."/>
            <person name="Tian L."/>
            <person name="Duan Y."/>
            <person name="Cai W."/>
            <person name="Li H."/>
            <person name="Song F."/>
        </authorList>
    </citation>
    <scope>NUCLEOTIDE SEQUENCE</scope>
    <source>
        <strain evidence="3">Cailab_2023a</strain>
    </source>
</reference>
<evidence type="ECO:0000313" key="3">
    <source>
        <dbReference type="EMBL" id="KAL0266070.1"/>
    </source>
</evidence>
<sequence length="439" mass="47558">MHKPLPAHRYRARTLQSTCSGTAKRTMAIHARPKKQPSWKTRKTYSADVVLAQTSVIRNWHFKLVSSATSRYWFVLYGTVNNSFIKSSLVTDVVEDVARTENSFYRLCGDMSAKCDPHRHFNKELLKKFQHGFPPNWRSLLESEIRRIVELETSLSAKEEASKAAGETRESKKGCMEGKVEDSTYSAETKYTVKSGAGNRNVSEEGFCRSADAGLLGAPSNVARARLSLEKKLIAQKTAEILCSDDENTLFFQESSEKDTAANGEAQKSRKATKASAHKRKKAPEAPEKMRAAARAGDGGGSPAGVGPSRDAGDGGGVQQVAVARKRVSFNTNDIQEIILSGAGGAASAEEDVPAVQMDQATDTGPGESKEETSGGTGGALQAQAMAQPRRRGRKKKSPAAATEQKTAKDCAGTKSGDEKKSGVRKRRRRLTMPADFKA</sequence>
<evidence type="ECO:0000259" key="2">
    <source>
        <dbReference type="Pfam" id="PF09133"/>
    </source>
</evidence>
<feature type="region of interest" description="Disordered" evidence="1">
    <location>
        <begin position="343"/>
        <end position="439"/>
    </location>
</feature>
<evidence type="ECO:0000256" key="1">
    <source>
        <dbReference type="SAM" id="MobiDB-lite"/>
    </source>
</evidence>
<dbReference type="InterPro" id="IPR015216">
    <property type="entry name" value="SANTA"/>
</dbReference>
<proteinExistence type="predicted"/>
<dbReference type="EMBL" id="JARGDH010000006">
    <property type="protein sequence ID" value="KAL0266070.1"/>
    <property type="molecule type" value="Genomic_DNA"/>
</dbReference>
<protein>
    <recommendedName>
        <fullName evidence="2">SANTA domain-containing protein</fullName>
    </recommendedName>
</protein>
<organism evidence="3">
    <name type="scientific">Menopon gallinae</name>
    <name type="common">poultry shaft louse</name>
    <dbReference type="NCBI Taxonomy" id="328185"/>
    <lineage>
        <taxon>Eukaryota</taxon>
        <taxon>Metazoa</taxon>
        <taxon>Ecdysozoa</taxon>
        <taxon>Arthropoda</taxon>
        <taxon>Hexapoda</taxon>
        <taxon>Insecta</taxon>
        <taxon>Pterygota</taxon>
        <taxon>Neoptera</taxon>
        <taxon>Paraneoptera</taxon>
        <taxon>Psocodea</taxon>
        <taxon>Troctomorpha</taxon>
        <taxon>Phthiraptera</taxon>
        <taxon>Amblycera</taxon>
        <taxon>Menoponidae</taxon>
        <taxon>Menopon</taxon>
    </lineage>
</organism>
<feature type="compositionally biased region" description="Basic residues" evidence="1">
    <location>
        <begin position="389"/>
        <end position="398"/>
    </location>
</feature>
<name>A0AAW2H8N6_9NEOP</name>